<evidence type="ECO:0000256" key="3">
    <source>
        <dbReference type="SAM" id="MobiDB-lite"/>
    </source>
</evidence>
<feature type="non-terminal residue" evidence="4">
    <location>
        <position position="1"/>
    </location>
</feature>
<comment type="caution">
    <text evidence="4">The sequence shown here is derived from an EMBL/GenBank/DDBJ whole genome shotgun (WGS) entry which is preliminary data.</text>
</comment>
<dbReference type="Pfam" id="PF03357">
    <property type="entry name" value="Snf7"/>
    <property type="match status" value="1"/>
</dbReference>
<sequence length="213" mass="24207">PFLKMMGLFGKTKDPKERVRELQRKMRREMTSLDRQIHAIEREENKVKAQIKDAAKKNDRDVCVILAKSVVQSRTAVRKMHVSKAQINSVVMGMQEQLAAMRMAGSIKSSTQVMRSMQSLVKAPEIMKTMREMGAEMTKLGIIEEMVEDTFESMEPEDLEEKAAEEVEKVLDEILKGELSKAPRAPIKNPNAHAESNSDYEEMQARLASLNNQ</sequence>
<feature type="region of interest" description="Disordered" evidence="3">
    <location>
        <begin position="178"/>
        <end position="213"/>
    </location>
</feature>
<keyword evidence="2" id="KW-0175">Coiled coil</keyword>
<reference evidence="4" key="1">
    <citation type="submission" date="2023-10" db="EMBL/GenBank/DDBJ databases">
        <title>Genome assembly of Pristionchus species.</title>
        <authorList>
            <person name="Yoshida K."/>
            <person name="Sommer R.J."/>
        </authorList>
    </citation>
    <scope>NUCLEOTIDE SEQUENCE</scope>
    <source>
        <strain evidence="4">RS5133</strain>
    </source>
</reference>
<dbReference type="Gene3D" id="6.10.140.1230">
    <property type="match status" value="1"/>
</dbReference>
<accession>A0AAV5V5T6</accession>
<feature type="coiled-coil region" evidence="2">
    <location>
        <begin position="16"/>
        <end position="60"/>
    </location>
</feature>
<gene>
    <name evidence="4" type="ORF">PFISCL1PPCAC_5403</name>
</gene>
<organism evidence="4 5">
    <name type="scientific">Pristionchus fissidentatus</name>
    <dbReference type="NCBI Taxonomy" id="1538716"/>
    <lineage>
        <taxon>Eukaryota</taxon>
        <taxon>Metazoa</taxon>
        <taxon>Ecdysozoa</taxon>
        <taxon>Nematoda</taxon>
        <taxon>Chromadorea</taxon>
        <taxon>Rhabditida</taxon>
        <taxon>Rhabditina</taxon>
        <taxon>Diplogasteromorpha</taxon>
        <taxon>Diplogasteroidea</taxon>
        <taxon>Neodiplogasteridae</taxon>
        <taxon>Pristionchus</taxon>
    </lineage>
</organism>
<evidence type="ECO:0000313" key="4">
    <source>
        <dbReference type="EMBL" id="GMT14106.1"/>
    </source>
</evidence>
<dbReference type="EMBL" id="BTSY01000002">
    <property type="protein sequence ID" value="GMT14106.1"/>
    <property type="molecule type" value="Genomic_DNA"/>
</dbReference>
<protein>
    <submittedName>
        <fullName evidence="4">Uncharacterized protein</fullName>
    </submittedName>
</protein>
<dbReference type="Proteomes" id="UP001432322">
    <property type="component" value="Unassembled WGS sequence"/>
</dbReference>
<dbReference type="AlphaFoldDB" id="A0AAV5V5T6"/>
<evidence type="ECO:0000313" key="5">
    <source>
        <dbReference type="Proteomes" id="UP001432322"/>
    </source>
</evidence>
<comment type="similarity">
    <text evidence="1">Belongs to the SNF7 family.</text>
</comment>
<dbReference type="PANTHER" id="PTHR10476">
    <property type="entry name" value="CHARGED MULTIVESICULAR BODY PROTEIN"/>
    <property type="match status" value="1"/>
</dbReference>
<evidence type="ECO:0000256" key="2">
    <source>
        <dbReference type="SAM" id="Coils"/>
    </source>
</evidence>
<proteinExistence type="inferred from homology"/>
<evidence type="ECO:0000256" key="1">
    <source>
        <dbReference type="ARBA" id="ARBA00006190"/>
    </source>
</evidence>
<name>A0AAV5V5T6_9BILA</name>
<keyword evidence="5" id="KW-1185">Reference proteome</keyword>
<dbReference type="InterPro" id="IPR005024">
    <property type="entry name" value="Snf7_fam"/>
</dbReference>
<dbReference type="GO" id="GO:0007034">
    <property type="term" value="P:vacuolar transport"/>
    <property type="evidence" value="ECO:0007669"/>
    <property type="project" value="InterPro"/>
</dbReference>